<sequence length="40" mass="4551">MRRVCNVGSKTILGTSKLKSRSSPYLIDNFSIFYYFTGLS</sequence>
<evidence type="ECO:0000313" key="1">
    <source>
        <dbReference type="EMBL" id="JAH06448.1"/>
    </source>
</evidence>
<name>A0A0E9PRH4_ANGAN</name>
<reference evidence="1" key="1">
    <citation type="submission" date="2014-11" db="EMBL/GenBank/DDBJ databases">
        <authorList>
            <person name="Amaro Gonzalez C."/>
        </authorList>
    </citation>
    <scope>NUCLEOTIDE SEQUENCE</scope>
</reference>
<proteinExistence type="predicted"/>
<reference evidence="1" key="2">
    <citation type="journal article" date="2015" name="Fish Shellfish Immunol.">
        <title>Early steps in the European eel (Anguilla anguilla)-Vibrio vulnificus interaction in the gills: Role of the RtxA13 toxin.</title>
        <authorList>
            <person name="Callol A."/>
            <person name="Pajuelo D."/>
            <person name="Ebbesson L."/>
            <person name="Teles M."/>
            <person name="MacKenzie S."/>
            <person name="Amaro C."/>
        </authorList>
    </citation>
    <scope>NUCLEOTIDE SEQUENCE</scope>
</reference>
<protein>
    <submittedName>
        <fullName evidence="1">Uncharacterized protein</fullName>
    </submittedName>
</protein>
<dbReference type="EMBL" id="GBXM01102129">
    <property type="protein sequence ID" value="JAH06448.1"/>
    <property type="molecule type" value="Transcribed_RNA"/>
</dbReference>
<dbReference type="AlphaFoldDB" id="A0A0E9PRH4"/>
<accession>A0A0E9PRH4</accession>
<organism evidence="1">
    <name type="scientific">Anguilla anguilla</name>
    <name type="common">European freshwater eel</name>
    <name type="synonym">Muraena anguilla</name>
    <dbReference type="NCBI Taxonomy" id="7936"/>
    <lineage>
        <taxon>Eukaryota</taxon>
        <taxon>Metazoa</taxon>
        <taxon>Chordata</taxon>
        <taxon>Craniata</taxon>
        <taxon>Vertebrata</taxon>
        <taxon>Euteleostomi</taxon>
        <taxon>Actinopterygii</taxon>
        <taxon>Neopterygii</taxon>
        <taxon>Teleostei</taxon>
        <taxon>Anguilliformes</taxon>
        <taxon>Anguillidae</taxon>
        <taxon>Anguilla</taxon>
    </lineage>
</organism>